<dbReference type="PANTHER" id="PTHR42920:SF5">
    <property type="entry name" value="EAMA DOMAIN-CONTAINING PROTEIN"/>
    <property type="match status" value="1"/>
</dbReference>
<evidence type="ECO:0000256" key="1">
    <source>
        <dbReference type="ARBA" id="ARBA00004651"/>
    </source>
</evidence>
<feature type="transmembrane region" description="Helical" evidence="6">
    <location>
        <begin position="93"/>
        <end position="111"/>
    </location>
</feature>
<dbReference type="Gene3D" id="1.10.3730.20">
    <property type="match status" value="1"/>
</dbReference>
<proteinExistence type="predicted"/>
<dbReference type="OrthoDB" id="7158585at2"/>
<dbReference type="Proteomes" id="UP000281112">
    <property type="component" value="Unassembled WGS sequence"/>
</dbReference>
<dbReference type="RefSeq" id="WP_124937860.1">
    <property type="nucleotide sequence ID" value="NZ_RJVQ01000006.1"/>
</dbReference>
<comment type="caution">
    <text evidence="8">The sequence shown here is derived from an EMBL/GenBank/DDBJ whole genome shotgun (WGS) entry which is preliminary data.</text>
</comment>
<organism evidence="8 9">
    <name type="scientific">Vibrio viridaestus</name>
    <dbReference type="NCBI Taxonomy" id="2487322"/>
    <lineage>
        <taxon>Bacteria</taxon>
        <taxon>Pseudomonadati</taxon>
        <taxon>Pseudomonadota</taxon>
        <taxon>Gammaproteobacteria</taxon>
        <taxon>Vibrionales</taxon>
        <taxon>Vibrionaceae</taxon>
        <taxon>Vibrio</taxon>
    </lineage>
</organism>
<dbReference type="SUPFAM" id="SSF103481">
    <property type="entry name" value="Multidrug resistance efflux transporter EmrE"/>
    <property type="match status" value="2"/>
</dbReference>
<evidence type="ECO:0000313" key="9">
    <source>
        <dbReference type="Proteomes" id="UP000281112"/>
    </source>
</evidence>
<feature type="transmembrane region" description="Helical" evidence="6">
    <location>
        <begin position="31"/>
        <end position="54"/>
    </location>
</feature>
<evidence type="ECO:0000256" key="4">
    <source>
        <dbReference type="ARBA" id="ARBA00022989"/>
    </source>
</evidence>
<keyword evidence="4 6" id="KW-1133">Transmembrane helix</keyword>
<protein>
    <submittedName>
        <fullName evidence="8">EamA/RhaT family transporter</fullName>
    </submittedName>
</protein>
<dbReference type="Pfam" id="PF00892">
    <property type="entry name" value="EamA"/>
    <property type="match status" value="2"/>
</dbReference>
<feature type="transmembrane region" description="Helical" evidence="6">
    <location>
        <begin position="217"/>
        <end position="235"/>
    </location>
</feature>
<evidence type="ECO:0000256" key="3">
    <source>
        <dbReference type="ARBA" id="ARBA00022692"/>
    </source>
</evidence>
<keyword evidence="3 6" id="KW-0812">Transmembrane</keyword>
<evidence type="ECO:0000256" key="5">
    <source>
        <dbReference type="ARBA" id="ARBA00023136"/>
    </source>
</evidence>
<evidence type="ECO:0000256" key="6">
    <source>
        <dbReference type="SAM" id="Phobius"/>
    </source>
</evidence>
<dbReference type="AlphaFoldDB" id="A0A3N9TZC8"/>
<dbReference type="InterPro" id="IPR037185">
    <property type="entry name" value="EmrE-like"/>
</dbReference>
<dbReference type="EMBL" id="RJVQ01000006">
    <property type="protein sequence ID" value="RQW62322.1"/>
    <property type="molecule type" value="Genomic_DNA"/>
</dbReference>
<feature type="transmembrane region" description="Helical" evidence="6">
    <location>
        <begin position="146"/>
        <end position="164"/>
    </location>
</feature>
<reference evidence="8 9" key="1">
    <citation type="submission" date="2018-11" db="EMBL/GenBank/DDBJ databases">
        <title>Vibrio LJC006 sp. nov., isolated from seawater during the bloom of the enteromorpha.</title>
        <authorList>
            <person name="Liang J."/>
        </authorList>
    </citation>
    <scope>NUCLEOTIDE SEQUENCE [LARGE SCALE GENOMIC DNA]</scope>
    <source>
        <strain evidence="8 9">LJC006</strain>
    </source>
</reference>
<feature type="domain" description="EamA" evidence="7">
    <location>
        <begin position="10"/>
        <end position="135"/>
    </location>
</feature>
<accession>A0A3N9TZC8</accession>
<dbReference type="InterPro" id="IPR000620">
    <property type="entry name" value="EamA_dom"/>
</dbReference>
<feature type="transmembrane region" description="Helical" evidence="6">
    <location>
        <begin position="176"/>
        <end position="197"/>
    </location>
</feature>
<keyword evidence="2" id="KW-1003">Cell membrane</keyword>
<feature type="domain" description="EamA" evidence="7">
    <location>
        <begin position="146"/>
        <end position="290"/>
    </location>
</feature>
<dbReference type="InterPro" id="IPR051258">
    <property type="entry name" value="Diverse_Substrate_Transporter"/>
</dbReference>
<sequence length="315" mass="35510">MNRHQKILSLLLLTGIAGVWGTSYGITKPIVAMIPVFLFLCVRFGLTCLILYPAVWRSMNRDSWKIFSPSGLILFAIFICETIGVMLTTASKAAFLISLFIVFTPLSDKLLNRSIIPTSTWFSVLIAIFGMYLLSLDSSQYTNINLGDVLMILAAILRGIMVAFMKRITHQHRSSALVITFVQSSWVFGGCLVVLSWQIFMQQNIHWLNLASLDQMFWIYMGYLVIFCTLFAFFAQNYSIKHISPSLASVVLGLEPIFGALFAYLWLHEILTATQYLGAVCIVIATFVMIIASSFDGTKRISRQTLRQNQHTVEQ</sequence>
<keyword evidence="9" id="KW-1185">Reference proteome</keyword>
<feature type="transmembrane region" description="Helical" evidence="6">
    <location>
        <begin position="118"/>
        <end position="134"/>
    </location>
</feature>
<evidence type="ECO:0000313" key="8">
    <source>
        <dbReference type="EMBL" id="RQW62322.1"/>
    </source>
</evidence>
<comment type="subcellular location">
    <subcellularLocation>
        <location evidence="1">Cell membrane</location>
        <topology evidence="1">Multi-pass membrane protein</topology>
    </subcellularLocation>
</comment>
<evidence type="ECO:0000256" key="2">
    <source>
        <dbReference type="ARBA" id="ARBA00022475"/>
    </source>
</evidence>
<dbReference type="GO" id="GO:0005886">
    <property type="term" value="C:plasma membrane"/>
    <property type="evidence" value="ECO:0007669"/>
    <property type="project" value="UniProtKB-SubCell"/>
</dbReference>
<feature type="transmembrane region" description="Helical" evidence="6">
    <location>
        <begin position="273"/>
        <end position="295"/>
    </location>
</feature>
<feature type="transmembrane region" description="Helical" evidence="6">
    <location>
        <begin position="247"/>
        <end position="267"/>
    </location>
</feature>
<gene>
    <name evidence="8" type="ORF">EES38_14170</name>
</gene>
<keyword evidence="5 6" id="KW-0472">Membrane</keyword>
<evidence type="ECO:0000259" key="7">
    <source>
        <dbReference type="Pfam" id="PF00892"/>
    </source>
</evidence>
<feature type="transmembrane region" description="Helical" evidence="6">
    <location>
        <begin position="66"/>
        <end position="87"/>
    </location>
</feature>
<dbReference type="PANTHER" id="PTHR42920">
    <property type="entry name" value="OS03G0707200 PROTEIN-RELATED"/>
    <property type="match status" value="1"/>
</dbReference>
<name>A0A3N9TZC8_9VIBR</name>